<sequence>MTDTTETTHDTTTVGHMLRSRVATTPHRRAYTYPDPASPARDWTVATWSRVGSDTEEVAAGLIGLGVEPGDRVAIASTTCYDWVTATYGTMCAGAATVAVYPTTVAADVLHIVGDSGACVVFAEDSAQLAKLLALRDHLPRVHTVVVFDVTLTDRPDDWVVTVDELRRDGRALLTTTPDVVDTRIDGTRPDDLATLIYTSGTTGRPKGVLLPHRVWVGQVRAIADTVAAEPTGRDAPLLGIDDRQFLWLPLAHVMGKLMVLLPLHVGFETTIDGRVDRIVENLGVARPTFMASVPRIFEKAYAGIATTVAGNPGPLRIRERLFHWAGRVGTTVFDADHGDGSTTASRWVRLQARLADRLVFATVRERFGGRIRYVISGSAALDADISRWFGAAGLPVLEGYGMTETNVATLGLPSTYRAGTVGTPLRGFEVHIAEDGEILVRGPGVMAGYHDNPAETARTLTADGWLHTGDIGELDDRGRLRVTDRKKELFKTSNGKYVAPAPTEARFKSLCPVASQIVVVGEGRPYVGALVTLDEAAATAWARRAGVPGDYAAVTAHPRTREMIQGYVDELNGTLNPWERIRTFRILGRELSVDRQELTPSLKLRRRPVAAHFPDDIDALYTTTGAHHAR</sequence>
<feature type="domain" description="AMP-dependent synthetase/ligase" evidence="6">
    <location>
        <begin position="20"/>
        <end position="451"/>
    </location>
</feature>
<keyword evidence="2 7" id="KW-0436">Ligase</keyword>
<accession>A0A9X1WMH7</accession>
<evidence type="ECO:0000313" key="8">
    <source>
        <dbReference type="Proteomes" id="UP001139207"/>
    </source>
</evidence>
<dbReference type="GO" id="GO:0004467">
    <property type="term" value="F:long-chain fatty acid-CoA ligase activity"/>
    <property type="evidence" value="ECO:0007669"/>
    <property type="project" value="TreeGrafter"/>
</dbReference>
<evidence type="ECO:0000313" key="7">
    <source>
        <dbReference type="EMBL" id="MCJ7857731.1"/>
    </source>
</evidence>
<proteinExistence type="inferred from homology"/>
<dbReference type="GO" id="GO:0016020">
    <property type="term" value="C:membrane"/>
    <property type="evidence" value="ECO:0007669"/>
    <property type="project" value="TreeGrafter"/>
</dbReference>
<keyword evidence="4" id="KW-0443">Lipid metabolism</keyword>
<dbReference type="AlphaFoldDB" id="A0A9X1WMH7"/>
<dbReference type="PROSITE" id="PS00455">
    <property type="entry name" value="AMP_BINDING"/>
    <property type="match status" value="1"/>
</dbReference>
<reference evidence="7" key="1">
    <citation type="submission" date="2022-04" db="EMBL/GenBank/DDBJ databases">
        <title>Corynebacterium kalidii LD5P10.</title>
        <authorList>
            <person name="Sun J.Q."/>
        </authorList>
    </citation>
    <scope>NUCLEOTIDE SEQUENCE</scope>
    <source>
        <strain evidence="7">LD5P10</strain>
    </source>
</reference>
<keyword evidence="8" id="KW-1185">Reference proteome</keyword>
<dbReference type="PANTHER" id="PTHR43272">
    <property type="entry name" value="LONG-CHAIN-FATTY-ACID--COA LIGASE"/>
    <property type="match status" value="1"/>
</dbReference>
<name>A0A9X1WMH7_9CORY</name>
<dbReference type="SUPFAM" id="SSF56801">
    <property type="entry name" value="Acetyl-CoA synthetase-like"/>
    <property type="match status" value="1"/>
</dbReference>
<dbReference type="PANTHER" id="PTHR43272:SF32">
    <property type="entry name" value="AMP-DEPENDENT SYNTHETASE_LIGASE DOMAIN-CONTAINING PROTEIN"/>
    <property type="match status" value="1"/>
</dbReference>
<dbReference type="Pfam" id="PF00501">
    <property type="entry name" value="AMP-binding"/>
    <property type="match status" value="1"/>
</dbReference>
<evidence type="ECO:0000256" key="3">
    <source>
        <dbReference type="ARBA" id="ARBA00022832"/>
    </source>
</evidence>
<comment type="caution">
    <text evidence="7">The sequence shown here is derived from an EMBL/GenBank/DDBJ whole genome shotgun (WGS) entry which is preliminary data.</text>
</comment>
<dbReference type="InterPro" id="IPR020459">
    <property type="entry name" value="AMP-binding"/>
</dbReference>
<dbReference type="InterPro" id="IPR000873">
    <property type="entry name" value="AMP-dep_synth/lig_dom"/>
</dbReference>
<evidence type="ECO:0000256" key="1">
    <source>
        <dbReference type="ARBA" id="ARBA00006432"/>
    </source>
</evidence>
<evidence type="ECO:0000259" key="6">
    <source>
        <dbReference type="Pfam" id="PF00501"/>
    </source>
</evidence>
<evidence type="ECO:0000256" key="2">
    <source>
        <dbReference type="ARBA" id="ARBA00022598"/>
    </source>
</evidence>
<keyword evidence="3" id="KW-0276">Fatty acid metabolism</keyword>
<dbReference type="InterPro" id="IPR020845">
    <property type="entry name" value="AMP-binding_CS"/>
</dbReference>
<dbReference type="Pfam" id="PF23562">
    <property type="entry name" value="AMP-binding_C_3"/>
    <property type="match status" value="1"/>
</dbReference>
<evidence type="ECO:0000256" key="5">
    <source>
        <dbReference type="ARBA" id="ARBA00032875"/>
    </source>
</evidence>
<dbReference type="InterPro" id="IPR042099">
    <property type="entry name" value="ANL_N_sf"/>
</dbReference>
<gene>
    <name evidence="7" type="ORF">MUN33_03235</name>
</gene>
<dbReference type="Proteomes" id="UP001139207">
    <property type="component" value="Unassembled WGS sequence"/>
</dbReference>
<dbReference type="EMBL" id="JALIEA010000011">
    <property type="protein sequence ID" value="MCJ7857731.1"/>
    <property type="molecule type" value="Genomic_DNA"/>
</dbReference>
<dbReference type="PRINTS" id="PR00154">
    <property type="entry name" value="AMPBINDING"/>
</dbReference>
<protein>
    <recommendedName>
        <fullName evidence="5">Acyl-CoA synthetase</fullName>
    </recommendedName>
</protein>
<dbReference type="Gene3D" id="3.40.50.12780">
    <property type="entry name" value="N-terminal domain of ligase-like"/>
    <property type="match status" value="1"/>
</dbReference>
<dbReference type="CDD" id="cd05907">
    <property type="entry name" value="VL_LC_FACS_like"/>
    <property type="match status" value="1"/>
</dbReference>
<organism evidence="7 8">
    <name type="scientific">Corynebacterium kalidii</name>
    <dbReference type="NCBI Taxonomy" id="2931982"/>
    <lineage>
        <taxon>Bacteria</taxon>
        <taxon>Bacillati</taxon>
        <taxon>Actinomycetota</taxon>
        <taxon>Actinomycetes</taxon>
        <taxon>Mycobacteriales</taxon>
        <taxon>Corynebacteriaceae</taxon>
        <taxon>Corynebacterium</taxon>
    </lineage>
</organism>
<dbReference type="RefSeq" id="WP_244803488.1">
    <property type="nucleotide sequence ID" value="NZ_JALIEA010000011.1"/>
</dbReference>
<evidence type="ECO:0000256" key="4">
    <source>
        <dbReference type="ARBA" id="ARBA00023098"/>
    </source>
</evidence>
<comment type="similarity">
    <text evidence="1">Belongs to the ATP-dependent AMP-binding enzyme family.</text>
</comment>